<dbReference type="Gene3D" id="6.10.340.10">
    <property type="match status" value="1"/>
</dbReference>
<dbReference type="Proteomes" id="UP000529861">
    <property type="component" value="Unassembled WGS sequence"/>
</dbReference>
<dbReference type="PROSITE" id="PS50885">
    <property type="entry name" value="HAMP"/>
    <property type="match status" value="1"/>
</dbReference>
<dbReference type="Gene3D" id="1.10.287.130">
    <property type="match status" value="1"/>
</dbReference>
<dbReference type="SUPFAM" id="SSF158472">
    <property type="entry name" value="HAMP domain-like"/>
    <property type="match status" value="1"/>
</dbReference>
<gene>
    <name evidence="17" type="ORF">HKI81_02455</name>
</gene>
<evidence type="ECO:0000313" key="17">
    <source>
        <dbReference type="EMBL" id="NNG66101.1"/>
    </source>
</evidence>
<keyword evidence="11 14" id="KW-1133">Transmembrane helix</keyword>
<evidence type="ECO:0000259" key="16">
    <source>
        <dbReference type="PROSITE" id="PS50885"/>
    </source>
</evidence>
<dbReference type="Pfam" id="PF00672">
    <property type="entry name" value="HAMP"/>
    <property type="match status" value="1"/>
</dbReference>
<dbReference type="InterPro" id="IPR004358">
    <property type="entry name" value="Sig_transdc_His_kin-like_C"/>
</dbReference>
<dbReference type="Gene3D" id="3.30.565.10">
    <property type="entry name" value="Histidine kinase-like ATPase, C-terminal domain"/>
    <property type="match status" value="1"/>
</dbReference>
<dbReference type="SUPFAM" id="SSF47384">
    <property type="entry name" value="Homodimeric domain of signal transducing histidine kinase"/>
    <property type="match status" value="1"/>
</dbReference>
<keyword evidence="5" id="KW-0597">Phosphoprotein</keyword>
<dbReference type="SUPFAM" id="SSF55874">
    <property type="entry name" value="ATPase domain of HSP90 chaperone/DNA topoisomerase II/histidine kinase"/>
    <property type="match status" value="1"/>
</dbReference>
<dbReference type="InterPro" id="IPR003660">
    <property type="entry name" value="HAMP_dom"/>
</dbReference>
<feature type="transmembrane region" description="Helical" evidence="14">
    <location>
        <begin position="64"/>
        <end position="85"/>
    </location>
</feature>
<dbReference type="GO" id="GO:0000155">
    <property type="term" value="F:phosphorelay sensor kinase activity"/>
    <property type="evidence" value="ECO:0007669"/>
    <property type="project" value="InterPro"/>
</dbReference>
<dbReference type="GO" id="GO:0005524">
    <property type="term" value="F:ATP binding"/>
    <property type="evidence" value="ECO:0007669"/>
    <property type="project" value="UniProtKB-KW"/>
</dbReference>
<reference evidence="17 18" key="1">
    <citation type="submission" date="2020-04" db="EMBL/GenBank/DDBJ databases">
        <title>Draft genome sequence of Caldanaerobacter sunterraneus. strain 1523vc isolated from Griffin hot spring, Kamchatka, Russia.</title>
        <authorList>
            <person name="Toshchakov S.V."/>
            <person name="Podosokorskaya O.A."/>
            <person name="Kublanov I.V."/>
            <person name="Korzhenkov A."/>
            <person name="Patrushev M.V."/>
        </authorList>
    </citation>
    <scope>NUCLEOTIDE SEQUENCE [LARGE SCALE GENOMIC DNA]</scope>
    <source>
        <strain evidence="17 18">1523vc</strain>
    </source>
</reference>
<dbReference type="PROSITE" id="PS50109">
    <property type="entry name" value="HIS_KIN"/>
    <property type="match status" value="1"/>
</dbReference>
<dbReference type="InterPro" id="IPR003594">
    <property type="entry name" value="HATPase_dom"/>
</dbReference>
<name>A0A7Y2PLY9_9THEO</name>
<dbReference type="PANTHER" id="PTHR45528">
    <property type="entry name" value="SENSOR HISTIDINE KINASE CPXA"/>
    <property type="match status" value="1"/>
</dbReference>
<dbReference type="SMART" id="SM00388">
    <property type="entry name" value="HisKA"/>
    <property type="match status" value="1"/>
</dbReference>
<dbReference type="EC" id="2.7.13.3" evidence="3"/>
<evidence type="ECO:0000256" key="13">
    <source>
        <dbReference type="ARBA" id="ARBA00023136"/>
    </source>
</evidence>
<comment type="catalytic activity">
    <reaction evidence="1">
        <text>ATP + protein L-histidine = ADP + protein N-phospho-L-histidine.</text>
        <dbReference type="EC" id="2.7.13.3"/>
    </reaction>
</comment>
<dbReference type="SMART" id="SM00304">
    <property type="entry name" value="HAMP"/>
    <property type="match status" value="1"/>
</dbReference>
<dbReference type="InterPro" id="IPR003661">
    <property type="entry name" value="HisK_dim/P_dom"/>
</dbReference>
<evidence type="ECO:0000256" key="3">
    <source>
        <dbReference type="ARBA" id="ARBA00012438"/>
    </source>
</evidence>
<feature type="domain" description="Histidine kinase" evidence="15">
    <location>
        <begin position="261"/>
        <end position="467"/>
    </location>
</feature>
<evidence type="ECO:0000256" key="11">
    <source>
        <dbReference type="ARBA" id="ARBA00022989"/>
    </source>
</evidence>
<dbReference type="CDD" id="cd00075">
    <property type="entry name" value="HATPase"/>
    <property type="match status" value="1"/>
</dbReference>
<proteinExistence type="predicted"/>
<keyword evidence="4" id="KW-1003">Cell membrane</keyword>
<feature type="transmembrane region" description="Helical" evidence="14">
    <location>
        <begin position="12"/>
        <end position="30"/>
    </location>
</feature>
<evidence type="ECO:0000256" key="4">
    <source>
        <dbReference type="ARBA" id="ARBA00022475"/>
    </source>
</evidence>
<evidence type="ECO:0000256" key="14">
    <source>
        <dbReference type="SAM" id="Phobius"/>
    </source>
</evidence>
<dbReference type="RefSeq" id="WP_170270276.1">
    <property type="nucleotide sequence ID" value="NZ_JABEQB010000004.1"/>
</dbReference>
<keyword evidence="7 14" id="KW-0812">Transmembrane</keyword>
<dbReference type="CDD" id="cd06225">
    <property type="entry name" value="HAMP"/>
    <property type="match status" value="1"/>
</dbReference>
<keyword evidence="9" id="KW-0418">Kinase</keyword>
<keyword evidence="8" id="KW-0547">Nucleotide-binding</keyword>
<sequence>MKSLDNKILLPFLFILTLSLAVVGSISYYGSYKMFITLLYSHDITMKIVDNETIAKQLLELQKYTIFVAIIAILAASQLTIFFSYSITKPIKKLVNACDEISKGNFSIDIKYDGKDEIALLKDAFLRMAKKLDNYVAEITKMVELNQKILRGVEYGIVVFDSFYSKLIQNEIADVYFSNIPELEKLVKNIIKSTNRQNNKGHNTLLYLKNKKGLPFYIEYHLNFVDNLIIFTFQDVTEKEKIKQNIEHINRLAFVGEMSAIIAHEIRNPLQGIKTSLQVLEPYCEKNETTNTLFSLLHQEIERIDRIITNLINYARPSEPNLESVEIKKAINECIMLVFHLAKKKRISFATSFSNEEYILVDKNHFKQIMLNILTNAIKASNIKGKIKIGTISEKDEICIYVKDYGMGIPPENLEKIFTPFFSTFTKGTGLGLSVVQTLVAKNNGHIKVESKVKRGTTVYLSFPRAIPNLMSENERYRY</sequence>
<dbReference type="PRINTS" id="PR00344">
    <property type="entry name" value="BCTRLSENSOR"/>
</dbReference>
<evidence type="ECO:0000256" key="6">
    <source>
        <dbReference type="ARBA" id="ARBA00022679"/>
    </source>
</evidence>
<comment type="caution">
    <text evidence="17">The sequence shown here is derived from an EMBL/GenBank/DDBJ whole genome shotgun (WGS) entry which is preliminary data.</text>
</comment>
<dbReference type="Pfam" id="PF00512">
    <property type="entry name" value="HisKA"/>
    <property type="match status" value="1"/>
</dbReference>
<keyword evidence="6" id="KW-0808">Transferase</keyword>
<evidence type="ECO:0000256" key="5">
    <source>
        <dbReference type="ARBA" id="ARBA00022553"/>
    </source>
</evidence>
<dbReference type="Pfam" id="PF02518">
    <property type="entry name" value="HATPase_c"/>
    <property type="match status" value="1"/>
</dbReference>
<comment type="subcellular location">
    <subcellularLocation>
        <location evidence="2">Cell membrane</location>
        <topology evidence="2">Multi-pass membrane protein</topology>
    </subcellularLocation>
</comment>
<dbReference type="SMART" id="SM00387">
    <property type="entry name" value="HATPase_c"/>
    <property type="match status" value="1"/>
</dbReference>
<dbReference type="GO" id="GO:0005886">
    <property type="term" value="C:plasma membrane"/>
    <property type="evidence" value="ECO:0007669"/>
    <property type="project" value="UniProtKB-SubCell"/>
</dbReference>
<dbReference type="InterPro" id="IPR050398">
    <property type="entry name" value="HssS/ArlS-like"/>
</dbReference>
<keyword evidence="10" id="KW-0067">ATP-binding</keyword>
<evidence type="ECO:0000259" key="15">
    <source>
        <dbReference type="PROSITE" id="PS50109"/>
    </source>
</evidence>
<dbReference type="CDD" id="cd00082">
    <property type="entry name" value="HisKA"/>
    <property type="match status" value="1"/>
</dbReference>
<organism evidence="17 18">
    <name type="scientific">Caldanaerobacter subterraneus</name>
    <dbReference type="NCBI Taxonomy" id="911092"/>
    <lineage>
        <taxon>Bacteria</taxon>
        <taxon>Bacillati</taxon>
        <taxon>Bacillota</taxon>
        <taxon>Clostridia</taxon>
        <taxon>Thermoanaerobacterales</taxon>
        <taxon>Thermoanaerobacteraceae</taxon>
        <taxon>Caldanaerobacter</taxon>
    </lineage>
</organism>
<evidence type="ECO:0000256" key="8">
    <source>
        <dbReference type="ARBA" id="ARBA00022741"/>
    </source>
</evidence>
<keyword evidence="13 14" id="KW-0472">Membrane</keyword>
<dbReference type="InterPro" id="IPR036890">
    <property type="entry name" value="HATPase_C_sf"/>
</dbReference>
<dbReference type="PANTHER" id="PTHR45528:SF1">
    <property type="entry name" value="SENSOR HISTIDINE KINASE CPXA"/>
    <property type="match status" value="1"/>
</dbReference>
<feature type="domain" description="HAMP" evidence="16">
    <location>
        <begin position="85"/>
        <end position="137"/>
    </location>
</feature>
<evidence type="ECO:0000256" key="7">
    <source>
        <dbReference type="ARBA" id="ARBA00022692"/>
    </source>
</evidence>
<dbReference type="InterPro" id="IPR036097">
    <property type="entry name" value="HisK_dim/P_sf"/>
</dbReference>
<keyword evidence="12" id="KW-0902">Two-component regulatory system</keyword>
<evidence type="ECO:0000256" key="2">
    <source>
        <dbReference type="ARBA" id="ARBA00004651"/>
    </source>
</evidence>
<evidence type="ECO:0000256" key="12">
    <source>
        <dbReference type="ARBA" id="ARBA00023012"/>
    </source>
</evidence>
<dbReference type="InterPro" id="IPR005467">
    <property type="entry name" value="His_kinase_dom"/>
</dbReference>
<evidence type="ECO:0000256" key="1">
    <source>
        <dbReference type="ARBA" id="ARBA00000085"/>
    </source>
</evidence>
<evidence type="ECO:0000256" key="10">
    <source>
        <dbReference type="ARBA" id="ARBA00022840"/>
    </source>
</evidence>
<dbReference type="EMBL" id="JABEQB010000004">
    <property type="protein sequence ID" value="NNG66101.1"/>
    <property type="molecule type" value="Genomic_DNA"/>
</dbReference>
<evidence type="ECO:0000256" key="9">
    <source>
        <dbReference type="ARBA" id="ARBA00022777"/>
    </source>
</evidence>
<protein>
    <recommendedName>
        <fullName evidence="3">histidine kinase</fullName>
        <ecNumber evidence="3">2.7.13.3</ecNumber>
    </recommendedName>
</protein>
<evidence type="ECO:0000313" key="18">
    <source>
        <dbReference type="Proteomes" id="UP000529861"/>
    </source>
</evidence>
<accession>A0A7Y2PLY9</accession>
<dbReference type="AlphaFoldDB" id="A0A7Y2PLY9"/>